<organism evidence="2 3">
    <name type="scientific">Candidatus Taylorbacteria bacterium CG11_big_fil_rev_8_21_14_0_20_46_11</name>
    <dbReference type="NCBI Taxonomy" id="1975025"/>
    <lineage>
        <taxon>Bacteria</taxon>
        <taxon>Candidatus Tayloriibacteriota</taxon>
    </lineage>
</organism>
<name>A0A2H0KC13_9BACT</name>
<evidence type="ECO:0000313" key="2">
    <source>
        <dbReference type="EMBL" id="PIQ68757.1"/>
    </source>
</evidence>
<evidence type="ECO:0000313" key="3">
    <source>
        <dbReference type="Proteomes" id="UP000229342"/>
    </source>
</evidence>
<keyword evidence="1" id="KW-1133">Transmembrane helix</keyword>
<feature type="transmembrane region" description="Helical" evidence="1">
    <location>
        <begin position="90"/>
        <end position="106"/>
    </location>
</feature>
<keyword evidence="1" id="KW-0472">Membrane</keyword>
<feature type="transmembrane region" description="Helical" evidence="1">
    <location>
        <begin position="5"/>
        <end position="24"/>
    </location>
</feature>
<protein>
    <submittedName>
        <fullName evidence="2">Uncharacterized protein</fullName>
    </submittedName>
</protein>
<evidence type="ECO:0000256" key="1">
    <source>
        <dbReference type="SAM" id="Phobius"/>
    </source>
</evidence>
<dbReference type="EMBL" id="PCVG01000030">
    <property type="protein sequence ID" value="PIQ68757.1"/>
    <property type="molecule type" value="Genomic_DNA"/>
</dbReference>
<feature type="transmembrane region" description="Helical" evidence="1">
    <location>
        <begin position="65"/>
        <end position="84"/>
    </location>
</feature>
<reference evidence="2 3" key="1">
    <citation type="submission" date="2017-09" db="EMBL/GenBank/DDBJ databases">
        <title>Depth-based differentiation of microbial function through sediment-hosted aquifers and enrichment of novel symbionts in the deep terrestrial subsurface.</title>
        <authorList>
            <person name="Probst A.J."/>
            <person name="Ladd B."/>
            <person name="Jarett J.K."/>
            <person name="Geller-Mcgrath D.E."/>
            <person name="Sieber C.M."/>
            <person name="Emerson J.B."/>
            <person name="Anantharaman K."/>
            <person name="Thomas B.C."/>
            <person name="Malmstrom R."/>
            <person name="Stieglmeier M."/>
            <person name="Klingl A."/>
            <person name="Woyke T."/>
            <person name="Ryan C.M."/>
            <person name="Banfield J.F."/>
        </authorList>
    </citation>
    <scope>NUCLEOTIDE SEQUENCE [LARGE SCALE GENOMIC DNA]</scope>
    <source>
        <strain evidence="2">CG11_big_fil_rev_8_21_14_0_20_46_11</strain>
    </source>
</reference>
<gene>
    <name evidence="2" type="ORF">COV91_02470</name>
</gene>
<proteinExistence type="predicted"/>
<feature type="transmembrane region" description="Helical" evidence="1">
    <location>
        <begin position="36"/>
        <end position="58"/>
    </location>
</feature>
<sequence>MIKILAVLLIAYPVYWVITFAPIFSRTFDPSNIEALIAVCGLTLSMILLSVTGIGLLLKKNWSIVTYWIALVLILLLTVIYRVVTPLLNSYVFLILNVIVAGFLSLQREKK</sequence>
<dbReference type="AlphaFoldDB" id="A0A2H0KC13"/>
<comment type="caution">
    <text evidence="2">The sequence shown here is derived from an EMBL/GenBank/DDBJ whole genome shotgun (WGS) entry which is preliminary data.</text>
</comment>
<accession>A0A2H0KC13</accession>
<dbReference type="Proteomes" id="UP000229342">
    <property type="component" value="Unassembled WGS sequence"/>
</dbReference>
<keyword evidence="1" id="KW-0812">Transmembrane</keyword>